<feature type="domain" description="Thiolase-like protein type 1 additional C-terminal" evidence="4">
    <location>
        <begin position="419"/>
        <end position="492"/>
    </location>
</feature>
<comment type="similarity">
    <text evidence="1">Belongs to the thiolase-like superfamily. Thiolase family.</text>
</comment>
<evidence type="ECO:0000259" key="4">
    <source>
        <dbReference type="Pfam" id="PF18313"/>
    </source>
</evidence>
<dbReference type="RefSeq" id="WP_107567502.1">
    <property type="nucleotide sequence ID" value="NZ_PYYB01000001.1"/>
</dbReference>
<keyword evidence="3" id="KW-0012">Acyltransferase</keyword>
<dbReference type="Pfam" id="PF18313">
    <property type="entry name" value="TLP1_add_C"/>
    <property type="match status" value="1"/>
</dbReference>
<dbReference type="Gene3D" id="2.40.50.840">
    <property type="match status" value="1"/>
</dbReference>
<organism evidence="5 6">
    <name type="scientific">Paraconexibacter algicola</name>
    <dbReference type="NCBI Taxonomy" id="2133960"/>
    <lineage>
        <taxon>Bacteria</taxon>
        <taxon>Bacillati</taxon>
        <taxon>Actinomycetota</taxon>
        <taxon>Thermoleophilia</taxon>
        <taxon>Solirubrobacterales</taxon>
        <taxon>Paraconexibacteraceae</taxon>
        <taxon>Paraconexibacter</taxon>
    </lineage>
</organism>
<proteinExistence type="inferred from homology"/>
<gene>
    <name evidence="5" type="ORF">C7Y72_05095</name>
</gene>
<dbReference type="SUPFAM" id="SSF53901">
    <property type="entry name" value="Thiolase-like"/>
    <property type="match status" value="2"/>
</dbReference>
<name>A0A2T4UIK3_9ACTN</name>
<comment type="caution">
    <text evidence="5">The sequence shown here is derived from an EMBL/GenBank/DDBJ whole genome shotgun (WGS) entry which is preliminary data.</text>
</comment>
<evidence type="ECO:0000256" key="3">
    <source>
        <dbReference type="ARBA" id="ARBA00023315"/>
    </source>
</evidence>
<dbReference type="InterPro" id="IPR016039">
    <property type="entry name" value="Thiolase-like"/>
</dbReference>
<evidence type="ECO:0000256" key="2">
    <source>
        <dbReference type="ARBA" id="ARBA00022679"/>
    </source>
</evidence>
<keyword evidence="6" id="KW-1185">Reference proteome</keyword>
<evidence type="ECO:0000256" key="1">
    <source>
        <dbReference type="ARBA" id="ARBA00010982"/>
    </source>
</evidence>
<sequence>MTALDPRTPVLVGAAQLTHRPADGPPPAPHLLMTDAARAAIADCAASIGADALLGKVEVAASIDLFSWPVPDPAAVMAQELGISPRATVRTARGGNGPIALLGDLSSRIAAGDLDVALISFGESFKPFMAAVRGGTSTGWPEQGEDVTPTWSVGADKEPSNAAETAAGLLAPVFYYPFFEHALRAAAGRTREEQRAHAARIWARFAQVARENPYAWSPDAPTDPDVLGTPSADNRLVSDPYPKLLNANISVDQAAALVLTSAEAAAAAGIPRERWVVVHATAGAADHWFVSERWQLDRSPAIAANGRAALGHAGIAIDDAAHLDLYSCFPSAVQIAAGELGVDLFDPSRAPTVTGGLTFAGGPANGYVLHALATLVDRLRADPAAFGISTAVGWYLTKHGLAVLGGPETVPARAFAHHDVQAEVDAQPRRETTHGAPATATVETHTALYDHTGAPTIAFAMGLTPDGRRAVGGSQAPEIVEALTASDPLGVEATFDGAGALTL</sequence>
<evidence type="ECO:0000313" key="6">
    <source>
        <dbReference type="Proteomes" id="UP000240739"/>
    </source>
</evidence>
<dbReference type="PANTHER" id="PTHR18919">
    <property type="entry name" value="ACETYL-COA C-ACYLTRANSFERASE"/>
    <property type="match status" value="1"/>
</dbReference>
<dbReference type="GO" id="GO:0016746">
    <property type="term" value="F:acyltransferase activity"/>
    <property type="evidence" value="ECO:0007669"/>
    <property type="project" value="UniProtKB-KW"/>
</dbReference>
<dbReference type="Gene3D" id="3.40.47.10">
    <property type="match status" value="1"/>
</dbReference>
<dbReference type="OrthoDB" id="4470569at2"/>
<dbReference type="InterPro" id="IPR040771">
    <property type="entry name" value="TLP1_add_C"/>
</dbReference>
<keyword evidence="2 5" id="KW-0808">Transferase</keyword>
<evidence type="ECO:0000313" key="5">
    <source>
        <dbReference type="EMBL" id="PTL59066.1"/>
    </source>
</evidence>
<dbReference type="EMBL" id="PYYB01000001">
    <property type="protein sequence ID" value="PTL59066.1"/>
    <property type="molecule type" value="Genomic_DNA"/>
</dbReference>
<accession>A0A2T4UIK3</accession>
<dbReference type="PANTHER" id="PTHR18919:SF139">
    <property type="entry name" value="THIOLASE-LIKE PROTEIN TYPE 1 ADDITIONAL C-TERMINAL DOMAIN-CONTAINING PROTEIN"/>
    <property type="match status" value="1"/>
</dbReference>
<reference evidence="5 6" key="1">
    <citation type="submission" date="2018-03" db="EMBL/GenBank/DDBJ databases">
        <title>Aquarubrobacter algicola gen. nov., sp. nov., a novel actinobacterium isolated from shallow eutrophic lake during the end of cyanobacterial harmful algal blooms.</title>
        <authorList>
            <person name="Chun S.J."/>
        </authorList>
    </citation>
    <scope>NUCLEOTIDE SEQUENCE [LARGE SCALE GENOMIC DNA]</scope>
    <source>
        <strain evidence="5 6">Seoho-28</strain>
    </source>
</reference>
<protein>
    <submittedName>
        <fullName evidence="5">Acetyl-CoA acetyltransferase</fullName>
    </submittedName>
</protein>
<dbReference type="Proteomes" id="UP000240739">
    <property type="component" value="Unassembled WGS sequence"/>
</dbReference>
<dbReference type="AlphaFoldDB" id="A0A2T4UIK3"/>